<name>A0AAP2RJ90_9FIRM</name>
<sequence length="103" mass="11739">MGTFTWKRMVDEMTGYISTDRERRIVVSDAEAFDYAVGHLDELTTDSERSSLVNAALYDPELQEALFLYAKMIIPQAKGKAREELVEFFFSGGEFERSEVDGI</sequence>
<reference evidence="1 2" key="1">
    <citation type="submission" date="2021-11" db="EMBL/GenBank/DDBJ databases">
        <title>Lacrimispora sp. nov. NSJ-141 isolated from human feces.</title>
        <authorList>
            <person name="Abdugheni R."/>
        </authorList>
    </citation>
    <scope>NUCLEOTIDE SEQUENCE [LARGE SCALE GENOMIC DNA]</scope>
    <source>
        <strain evidence="1 2">NSJ-141</strain>
    </source>
</reference>
<evidence type="ECO:0000313" key="2">
    <source>
        <dbReference type="Proteomes" id="UP001299265"/>
    </source>
</evidence>
<comment type="caution">
    <text evidence="1">The sequence shown here is derived from an EMBL/GenBank/DDBJ whole genome shotgun (WGS) entry which is preliminary data.</text>
</comment>
<protein>
    <submittedName>
        <fullName evidence="1">Uncharacterized protein</fullName>
    </submittedName>
</protein>
<dbReference type="RefSeq" id="WP_231062642.1">
    <property type="nucleotide sequence ID" value="NZ_JAJNOR010000005.1"/>
</dbReference>
<dbReference type="AlphaFoldDB" id="A0AAP2RJ90"/>
<dbReference type="EMBL" id="JAJNOR010000005">
    <property type="protein sequence ID" value="MCD2492756.1"/>
    <property type="molecule type" value="Genomic_DNA"/>
</dbReference>
<gene>
    <name evidence="1" type="ORF">LQE92_08955</name>
</gene>
<evidence type="ECO:0000313" key="1">
    <source>
        <dbReference type="EMBL" id="MCD2492756.1"/>
    </source>
</evidence>
<dbReference type="Proteomes" id="UP001299265">
    <property type="component" value="Unassembled WGS sequence"/>
</dbReference>
<organism evidence="1 2">
    <name type="scientific">Lientehia hominis</name>
    <dbReference type="NCBI Taxonomy" id="2897778"/>
    <lineage>
        <taxon>Bacteria</taxon>
        <taxon>Bacillati</taxon>
        <taxon>Bacillota</taxon>
        <taxon>Clostridia</taxon>
        <taxon>Lachnospirales</taxon>
        <taxon>Lachnospiraceae</taxon>
        <taxon>Lientehia</taxon>
    </lineage>
</organism>
<keyword evidence="2" id="KW-1185">Reference proteome</keyword>
<proteinExistence type="predicted"/>
<accession>A0AAP2RJ90</accession>